<dbReference type="STRING" id="555088.DealDRAFT_1602"/>
<dbReference type="InterPro" id="IPR003488">
    <property type="entry name" value="DprA"/>
</dbReference>
<name>C0GGN8_DETAL</name>
<proteinExistence type="inferred from homology"/>
<dbReference type="InterPro" id="IPR010994">
    <property type="entry name" value="RuvA_2-like"/>
</dbReference>
<evidence type="ECO:0000259" key="3">
    <source>
        <dbReference type="Pfam" id="PF17782"/>
    </source>
</evidence>
<evidence type="ECO:0000313" key="5">
    <source>
        <dbReference type="Proteomes" id="UP000006443"/>
    </source>
</evidence>
<evidence type="ECO:0000256" key="1">
    <source>
        <dbReference type="ARBA" id="ARBA00006525"/>
    </source>
</evidence>
<evidence type="ECO:0000313" key="4">
    <source>
        <dbReference type="EMBL" id="EEG77479.1"/>
    </source>
</evidence>
<dbReference type="Pfam" id="PF14520">
    <property type="entry name" value="HHH_5"/>
    <property type="match status" value="1"/>
</dbReference>
<accession>C0GGN8</accession>
<comment type="similarity">
    <text evidence="1">Belongs to the DprA/Smf family.</text>
</comment>
<dbReference type="Pfam" id="PF17782">
    <property type="entry name" value="WHD_DprA"/>
    <property type="match status" value="1"/>
</dbReference>
<gene>
    <name evidence="4" type="ORF">DealDRAFT_1602</name>
</gene>
<evidence type="ECO:0000259" key="2">
    <source>
        <dbReference type="Pfam" id="PF02481"/>
    </source>
</evidence>
<dbReference type="NCBIfam" id="TIGR00732">
    <property type="entry name" value="dprA"/>
    <property type="match status" value="1"/>
</dbReference>
<dbReference type="PANTHER" id="PTHR43022:SF1">
    <property type="entry name" value="PROTEIN SMF"/>
    <property type="match status" value="1"/>
</dbReference>
<dbReference type="Gene3D" id="3.40.50.450">
    <property type="match status" value="1"/>
</dbReference>
<keyword evidence="5" id="KW-1185">Reference proteome</keyword>
<feature type="domain" description="Smf/DprA SLOG" evidence="2">
    <location>
        <begin position="69"/>
        <end position="275"/>
    </location>
</feature>
<dbReference type="SUPFAM" id="SSF47781">
    <property type="entry name" value="RuvA domain 2-like"/>
    <property type="match status" value="1"/>
</dbReference>
<dbReference type="PANTHER" id="PTHR43022">
    <property type="entry name" value="PROTEIN SMF"/>
    <property type="match status" value="1"/>
</dbReference>
<dbReference type="SUPFAM" id="SSF102405">
    <property type="entry name" value="MCP/YpsA-like"/>
    <property type="match status" value="1"/>
</dbReference>
<comment type="caution">
    <text evidence="4">The sequence shown here is derived from an EMBL/GenBank/DDBJ whole genome shotgun (WGS) entry which is preliminary data.</text>
</comment>
<dbReference type="GO" id="GO:0009294">
    <property type="term" value="P:DNA-mediated transformation"/>
    <property type="evidence" value="ECO:0007669"/>
    <property type="project" value="InterPro"/>
</dbReference>
<dbReference type="Pfam" id="PF02481">
    <property type="entry name" value="DNA_processg_A"/>
    <property type="match status" value="1"/>
</dbReference>
<dbReference type="Proteomes" id="UP000006443">
    <property type="component" value="Unassembled WGS sequence"/>
</dbReference>
<dbReference type="EMBL" id="ACJM01000007">
    <property type="protein sequence ID" value="EEG77479.1"/>
    <property type="molecule type" value="Genomic_DNA"/>
</dbReference>
<feature type="domain" description="DprA winged helix" evidence="3">
    <location>
        <begin position="304"/>
        <end position="356"/>
    </location>
</feature>
<dbReference type="InterPro" id="IPR057666">
    <property type="entry name" value="DrpA_SLOG"/>
</dbReference>
<sequence length="361" mass="39547">MSEIKGLGSVTCRKLLQVFQTPEEIYRAAKGDLLSVAGIGEKTAEIILGSRSLSPAERILEKMARLEIKLLTIEDVCYPGEAANLADAPPVLYYRGELREDSSGVAVIGARRCTAYGKKVAKEAAEFLAKNEVPVISGMAKGIDGYAHTACINAKGYTLAFLGHGLDLCYPPEHLELMEAIVENGAVISEYPPGTPAKQVYFPRRNYLLSAWSHKLLVVEAGYNSGALITAKVAREQGKEVLAVPNGIYNRESYGTNRLIADGAKIFIKPDQLLEMPRENVSVDRSVKQKRKSKVVAEIVSVVEDSAYERQIIELIGSEEVSIEKLALSFTENRKSFLEALSVMELEGKVKRMPGGMYRSC</sequence>
<dbReference type="InterPro" id="IPR041614">
    <property type="entry name" value="DprA_WH"/>
</dbReference>
<organism evidence="4 5">
    <name type="scientific">Dethiobacter alkaliphilus AHT 1</name>
    <dbReference type="NCBI Taxonomy" id="555088"/>
    <lineage>
        <taxon>Bacteria</taxon>
        <taxon>Bacillati</taxon>
        <taxon>Bacillota</taxon>
        <taxon>Dethiobacteria</taxon>
        <taxon>Dethiobacterales</taxon>
        <taxon>Dethiobacteraceae</taxon>
        <taxon>Dethiobacter</taxon>
    </lineage>
</organism>
<dbReference type="AlphaFoldDB" id="C0GGN8"/>
<protein>
    <submittedName>
        <fullName evidence="4">DNA protecting protein DprA</fullName>
    </submittedName>
</protein>
<dbReference type="eggNOG" id="COG0758">
    <property type="taxonomic scope" value="Bacteria"/>
</dbReference>
<reference evidence="4 5" key="1">
    <citation type="submission" date="2009-02" db="EMBL/GenBank/DDBJ databases">
        <title>Sequencing of the draft genome and assembly of Dethiobacter alkaliphilus AHT 1.</title>
        <authorList>
            <consortium name="US DOE Joint Genome Institute (JGI-PGF)"/>
            <person name="Lucas S."/>
            <person name="Copeland A."/>
            <person name="Lapidus A."/>
            <person name="Glavina del Rio T."/>
            <person name="Dalin E."/>
            <person name="Tice H."/>
            <person name="Bruce D."/>
            <person name="Goodwin L."/>
            <person name="Pitluck S."/>
            <person name="Larimer F."/>
            <person name="Land M.L."/>
            <person name="Hauser L."/>
            <person name="Muyzer G."/>
        </authorList>
    </citation>
    <scope>NUCLEOTIDE SEQUENCE [LARGE SCALE GENOMIC DNA]</scope>
    <source>
        <strain evidence="4 5">AHT 1</strain>
    </source>
</reference>